<reference evidence="1" key="1">
    <citation type="journal article" date="2014" name="Int. J. Syst. Evol. Microbiol.">
        <title>Complete genome sequence of Corynebacterium casei LMG S-19264T (=DSM 44701T), isolated from a smear-ripened cheese.</title>
        <authorList>
            <consortium name="US DOE Joint Genome Institute (JGI-PGF)"/>
            <person name="Walter F."/>
            <person name="Albersmeier A."/>
            <person name="Kalinowski J."/>
            <person name="Ruckert C."/>
        </authorList>
    </citation>
    <scope>NUCLEOTIDE SEQUENCE</scope>
    <source>
        <strain evidence="1">CGMCC 1.15454</strain>
    </source>
</reference>
<evidence type="ECO:0000313" key="1">
    <source>
        <dbReference type="EMBL" id="GGB34124.1"/>
    </source>
</evidence>
<keyword evidence="2" id="KW-1185">Reference proteome</keyword>
<dbReference type="Proteomes" id="UP000621492">
    <property type="component" value="Unassembled WGS sequence"/>
</dbReference>
<organism evidence="1 2">
    <name type="scientific">Lentibacillus populi</name>
    <dbReference type="NCBI Taxonomy" id="1827502"/>
    <lineage>
        <taxon>Bacteria</taxon>
        <taxon>Bacillati</taxon>
        <taxon>Bacillota</taxon>
        <taxon>Bacilli</taxon>
        <taxon>Bacillales</taxon>
        <taxon>Bacillaceae</taxon>
        <taxon>Lentibacillus</taxon>
    </lineage>
</organism>
<dbReference type="RefSeq" id="WP_155554373.1">
    <property type="nucleotide sequence ID" value="NZ_BMJD01000004.1"/>
</dbReference>
<dbReference type="AlphaFoldDB" id="A0A9W5TV61"/>
<dbReference type="EMBL" id="BMJD01000004">
    <property type="protein sequence ID" value="GGB34124.1"/>
    <property type="molecule type" value="Genomic_DNA"/>
</dbReference>
<accession>A0A9W5TV61</accession>
<name>A0A9W5TV61_9BACI</name>
<protein>
    <submittedName>
        <fullName evidence="1">Uncharacterized protein</fullName>
    </submittedName>
</protein>
<sequence>MFFDMMEENLTNHPLSDVDHDFLTHLCTPWNKKRIFSLANGMCYGGELENKGGDALQV</sequence>
<proteinExistence type="predicted"/>
<reference evidence="1" key="2">
    <citation type="submission" date="2020-09" db="EMBL/GenBank/DDBJ databases">
        <authorList>
            <person name="Sun Q."/>
            <person name="Zhou Y."/>
        </authorList>
    </citation>
    <scope>NUCLEOTIDE SEQUENCE</scope>
    <source>
        <strain evidence="1">CGMCC 1.15454</strain>
    </source>
</reference>
<comment type="caution">
    <text evidence="1">The sequence shown here is derived from an EMBL/GenBank/DDBJ whole genome shotgun (WGS) entry which is preliminary data.</text>
</comment>
<gene>
    <name evidence="1" type="ORF">GCM10011409_09460</name>
</gene>
<evidence type="ECO:0000313" key="2">
    <source>
        <dbReference type="Proteomes" id="UP000621492"/>
    </source>
</evidence>